<keyword evidence="1 2" id="KW-0732">Signal</keyword>
<dbReference type="HOGENOM" id="CLU_1189033_0_0_10"/>
<name>E4RYZ1_LEAB4</name>
<dbReference type="STRING" id="649349.Lbys_2548"/>
<accession>E4RYZ1</accession>
<dbReference type="Gene3D" id="2.40.160.20">
    <property type="match status" value="1"/>
</dbReference>
<organism evidence="4 5">
    <name type="scientific">Leadbetterella byssophila (strain DSM 17132 / JCM 16389 / KACC 11308 / NBRC 106382 / 4M15)</name>
    <dbReference type="NCBI Taxonomy" id="649349"/>
    <lineage>
        <taxon>Bacteria</taxon>
        <taxon>Pseudomonadati</taxon>
        <taxon>Bacteroidota</taxon>
        <taxon>Cytophagia</taxon>
        <taxon>Cytophagales</taxon>
        <taxon>Leadbetterellaceae</taxon>
        <taxon>Leadbetterella</taxon>
    </lineage>
</organism>
<dbReference type="RefSeq" id="WP_013409248.1">
    <property type="nucleotide sequence ID" value="NC_014655.1"/>
</dbReference>
<protein>
    <recommendedName>
        <fullName evidence="3">Outer membrane protein beta-barrel domain-containing protein</fullName>
    </recommendedName>
</protein>
<dbReference type="Proteomes" id="UP000007435">
    <property type="component" value="Chromosome"/>
</dbReference>
<evidence type="ECO:0000313" key="5">
    <source>
        <dbReference type="Proteomes" id="UP000007435"/>
    </source>
</evidence>
<reference evidence="4 5" key="2">
    <citation type="journal article" date="2011" name="Stand. Genomic Sci.">
        <title>Complete genome sequence of Leadbetterella byssophila type strain (4M15).</title>
        <authorList>
            <person name="Abt B."/>
            <person name="Teshima H."/>
            <person name="Lucas S."/>
            <person name="Lapidus A."/>
            <person name="Del Rio T.G."/>
            <person name="Nolan M."/>
            <person name="Tice H."/>
            <person name="Cheng J.F."/>
            <person name="Pitluck S."/>
            <person name="Liolios K."/>
            <person name="Pagani I."/>
            <person name="Ivanova N."/>
            <person name="Mavromatis K."/>
            <person name="Pati A."/>
            <person name="Tapia R."/>
            <person name="Han C."/>
            <person name="Goodwin L."/>
            <person name="Chen A."/>
            <person name="Palaniappan K."/>
            <person name="Land M."/>
            <person name="Hauser L."/>
            <person name="Chang Y.J."/>
            <person name="Jeffries C.D."/>
            <person name="Rohde M."/>
            <person name="Goker M."/>
            <person name="Tindall B.J."/>
            <person name="Detter J.C."/>
            <person name="Woyke T."/>
            <person name="Bristow J."/>
            <person name="Eisen J.A."/>
            <person name="Markowitz V."/>
            <person name="Hugenholtz P."/>
            <person name="Klenk H.P."/>
            <person name="Kyrpides N.C."/>
        </authorList>
    </citation>
    <scope>NUCLEOTIDE SEQUENCE [LARGE SCALE GENOMIC DNA]</scope>
    <source>
        <strain evidence="5">DSM 17132 / JCM 16389 / KACC 11308 / NBRC 106382 / 4M15</strain>
    </source>
</reference>
<dbReference type="InterPro" id="IPR027385">
    <property type="entry name" value="Beta-barrel_OMP"/>
</dbReference>
<keyword evidence="5" id="KW-1185">Reference proteome</keyword>
<gene>
    <name evidence="4" type="ordered locus">Lbys_2548</name>
</gene>
<evidence type="ECO:0000259" key="3">
    <source>
        <dbReference type="Pfam" id="PF13505"/>
    </source>
</evidence>
<sequence>MKKPLIILLFSLISATTFAQSRFGVKVGGNMANIKFGETLPGVELKSIFTPQAGLVYYSNLSKPLFVQTGLLFNQKGTSMNIDDPIVSAFFGDSKIKVTYSFVELPINVGYQIPVGDNFAIAPFVGGFVGYAVMGKAKIGSITYDLFDDEEAEDLISAKDRLDYGVNAGLGFHIGKRLIISGQYSHGLANLSDEDPKVNTQTITAGLTFLF</sequence>
<dbReference type="KEGG" id="lby:Lbys_2548"/>
<dbReference type="InterPro" id="IPR011250">
    <property type="entry name" value="OMP/PagP_B-barrel"/>
</dbReference>
<evidence type="ECO:0000256" key="1">
    <source>
        <dbReference type="ARBA" id="ARBA00022729"/>
    </source>
</evidence>
<feature type="signal peptide" evidence="2">
    <location>
        <begin position="1"/>
        <end position="19"/>
    </location>
</feature>
<feature type="domain" description="Outer membrane protein beta-barrel" evidence="3">
    <location>
        <begin position="6"/>
        <end position="209"/>
    </location>
</feature>
<reference key="1">
    <citation type="submission" date="2010-11" db="EMBL/GenBank/DDBJ databases">
        <title>The complete genome of Leadbetterella byssophila DSM 17132.</title>
        <authorList>
            <consortium name="US DOE Joint Genome Institute (JGI-PGF)"/>
            <person name="Lucas S."/>
            <person name="Copeland A."/>
            <person name="Lapidus A."/>
            <person name="Glavina del Rio T."/>
            <person name="Dalin E."/>
            <person name="Tice H."/>
            <person name="Bruce D."/>
            <person name="Goodwin L."/>
            <person name="Pitluck S."/>
            <person name="Kyrpides N."/>
            <person name="Mavromatis K."/>
            <person name="Ivanova N."/>
            <person name="Teshima H."/>
            <person name="Brettin T."/>
            <person name="Detter J.C."/>
            <person name="Han C."/>
            <person name="Tapia R."/>
            <person name="Land M."/>
            <person name="Hauser L."/>
            <person name="Markowitz V."/>
            <person name="Cheng J.-F."/>
            <person name="Hugenholtz P."/>
            <person name="Woyke T."/>
            <person name="Wu D."/>
            <person name="Tindall B."/>
            <person name="Pomrenke H.G."/>
            <person name="Brambilla E."/>
            <person name="Klenk H.-P."/>
            <person name="Eisen J.A."/>
        </authorList>
    </citation>
    <scope>NUCLEOTIDE SEQUENCE [LARGE SCALE GENOMIC DNA]</scope>
    <source>
        <strain>DSM 17132</strain>
    </source>
</reference>
<evidence type="ECO:0000313" key="4">
    <source>
        <dbReference type="EMBL" id="ADQ18210.1"/>
    </source>
</evidence>
<dbReference type="Pfam" id="PF13505">
    <property type="entry name" value="OMP_b-brl"/>
    <property type="match status" value="1"/>
</dbReference>
<dbReference type="AlphaFoldDB" id="E4RYZ1"/>
<proteinExistence type="predicted"/>
<dbReference type="EMBL" id="CP002305">
    <property type="protein sequence ID" value="ADQ18210.1"/>
    <property type="molecule type" value="Genomic_DNA"/>
</dbReference>
<evidence type="ECO:0000256" key="2">
    <source>
        <dbReference type="SAM" id="SignalP"/>
    </source>
</evidence>
<feature type="chain" id="PRO_5003185980" description="Outer membrane protein beta-barrel domain-containing protein" evidence="2">
    <location>
        <begin position="20"/>
        <end position="211"/>
    </location>
</feature>
<dbReference type="SUPFAM" id="SSF56925">
    <property type="entry name" value="OMPA-like"/>
    <property type="match status" value="1"/>
</dbReference>